<keyword evidence="4" id="KW-1185">Reference proteome</keyword>
<dbReference type="PANTHER" id="PTHR13234:SF71">
    <property type="entry name" value="GAMMA-INTERFERON-INDUCIBLE LYSOSOMAL THIOL REDUCTASE-LIKE PROTEIN"/>
    <property type="match status" value="1"/>
</dbReference>
<gene>
    <name evidence="3" type="ORF">Cfor_06976</name>
</gene>
<comment type="similarity">
    <text evidence="1">Belongs to the GILT family.</text>
</comment>
<evidence type="ECO:0000256" key="1">
    <source>
        <dbReference type="ARBA" id="ARBA00005679"/>
    </source>
</evidence>
<evidence type="ECO:0008006" key="5">
    <source>
        <dbReference type="Google" id="ProtNLM"/>
    </source>
</evidence>
<proteinExistence type="inferred from homology"/>
<comment type="caution">
    <text evidence="3">The sequence shown here is derived from an EMBL/GenBank/DDBJ whole genome shotgun (WGS) entry which is preliminary data.</text>
</comment>
<dbReference type="InterPro" id="IPR004911">
    <property type="entry name" value="Interferon-induced_GILT"/>
</dbReference>
<dbReference type="PANTHER" id="PTHR13234">
    <property type="entry name" value="GAMMA-INTERFERON INDUCIBLE LYSOSOMAL THIOL REDUCTASE GILT"/>
    <property type="match status" value="1"/>
</dbReference>
<accession>A0A6L2Q7F0</accession>
<reference evidence="4" key="1">
    <citation type="submission" date="2020-01" db="EMBL/GenBank/DDBJ databases">
        <title>Draft genome sequence of the Termite Coptotermes fromosanus.</title>
        <authorList>
            <person name="Itakura S."/>
            <person name="Yosikawa Y."/>
            <person name="Umezawa K."/>
        </authorList>
    </citation>
    <scope>NUCLEOTIDE SEQUENCE [LARGE SCALE GENOMIC DNA]</scope>
</reference>
<dbReference type="GO" id="GO:0016671">
    <property type="term" value="F:oxidoreductase activity, acting on a sulfur group of donors, disulfide as acceptor"/>
    <property type="evidence" value="ECO:0007669"/>
    <property type="project" value="InterPro"/>
</dbReference>
<evidence type="ECO:0000313" key="4">
    <source>
        <dbReference type="Proteomes" id="UP000502823"/>
    </source>
</evidence>
<evidence type="ECO:0000256" key="2">
    <source>
        <dbReference type="ARBA" id="ARBA00023180"/>
    </source>
</evidence>
<dbReference type="Pfam" id="PF03227">
    <property type="entry name" value="GILT"/>
    <property type="match status" value="1"/>
</dbReference>
<organism evidence="3 4">
    <name type="scientific">Coptotermes formosanus</name>
    <name type="common">Formosan subterranean termite</name>
    <dbReference type="NCBI Taxonomy" id="36987"/>
    <lineage>
        <taxon>Eukaryota</taxon>
        <taxon>Metazoa</taxon>
        <taxon>Ecdysozoa</taxon>
        <taxon>Arthropoda</taxon>
        <taxon>Hexapoda</taxon>
        <taxon>Insecta</taxon>
        <taxon>Pterygota</taxon>
        <taxon>Neoptera</taxon>
        <taxon>Polyneoptera</taxon>
        <taxon>Dictyoptera</taxon>
        <taxon>Blattodea</taxon>
        <taxon>Blattoidea</taxon>
        <taxon>Termitoidae</taxon>
        <taxon>Rhinotermitidae</taxon>
        <taxon>Coptotermes</taxon>
    </lineage>
</organism>
<keyword evidence="2" id="KW-0325">Glycoprotein</keyword>
<dbReference type="FunCoup" id="A0A6L2Q7F0">
    <property type="interactions" value="27"/>
</dbReference>
<protein>
    <recommendedName>
        <fullName evidence="5">Gamma-interferon-inducible lysosomal thiol reductase</fullName>
    </recommendedName>
</protein>
<dbReference type="OrthoDB" id="958254at2759"/>
<dbReference type="EMBL" id="BLKM01000713">
    <property type="protein sequence ID" value="GFG37737.1"/>
    <property type="molecule type" value="Genomic_DNA"/>
</dbReference>
<evidence type="ECO:0000313" key="3">
    <source>
        <dbReference type="EMBL" id="GFG37737.1"/>
    </source>
</evidence>
<dbReference type="Proteomes" id="UP000502823">
    <property type="component" value="Unassembled WGS sequence"/>
</dbReference>
<dbReference type="InParanoid" id="A0A6L2Q7F0"/>
<name>A0A6L2Q7F0_COPFO</name>
<dbReference type="AlphaFoldDB" id="A0A6L2Q7F0"/>
<sequence length="263" mass="29432">MVPSTMVPPILITVFYEALCPDSRSFFTKQLLPTFEKIPHLIQINLVPYGKAKTEKVGDSYNFSCQHGPLECQANKIHACAIAKVTQPDILLKYTTCMISNNMSPEKIGEECAQEHGVRWKLVAECAAGMEGDELLKHHGEATNALYPRVSFIPTVLLDQNQDNQPAILKNLLKEVCARLQEQVGSFPFTLEALLQKACPCRLYACRLDTNICLHVATHVAALYIRSVRLCDVLCSCEYKSVCPASHLGMWQCHVRRYMSNGC</sequence>